<protein>
    <submittedName>
        <fullName evidence="7">AMP-binding protein</fullName>
    </submittedName>
</protein>
<dbReference type="InterPro" id="IPR040097">
    <property type="entry name" value="FAAL/FAAC"/>
</dbReference>
<keyword evidence="2" id="KW-0436">Ligase</keyword>
<reference evidence="7 8" key="1">
    <citation type="submission" date="2021-05" db="EMBL/GenBank/DDBJ databases">
        <title>Mycobacterium acidophilum sp. nov., an extremely acid-tolerant member of the genus Mycobacterium.</title>
        <authorList>
            <person name="Xia J."/>
        </authorList>
    </citation>
    <scope>NUCLEOTIDE SEQUENCE [LARGE SCALE GENOMIC DNA]</scope>
    <source>
        <strain evidence="7 8">M1</strain>
    </source>
</reference>
<evidence type="ECO:0000259" key="5">
    <source>
        <dbReference type="Pfam" id="PF00501"/>
    </source>
</evidence>
<evidence type="ECO:0000256" key="1">
    <source>
        <dbReference type="ARBA" id="ARBA00006432"/>
    </source>
</evidence>
<comment type="caution">
    <text evidence="7">The sequence shown here is derived from an EMBL/GenBank/DDBJ whole genome shotgun (WGS) entry which is preliminary data.</text>
</comment>
<dbReference type="Pfam" id="PF23024">
    <property type="entry name" value="AMP-dom_DIP2-like"/>
    <property type="match status" value="1"/>
</dbReference>
<accession>A0ABS5RKZ4</accession>
<evidence type="ECO:0000259" key="6">
    <source>
        <dbReference type="Pfam" id="PF23024"/>
    </source>
</evidence>
<dbReference type="PANTHER" id="PTHR22754:SF32">
    <property type="entry name" value="DISCO-INTERACTING PROTEIN 2"/>
    <property type="match status" value="1"/>
</dbReference>
<keyword evidence="3" id="KW-0276">Fatty acid metabolism</keyword>
<dbReference type="InterPro" id="IPR000873">
    <property type="entry name" value="AMP-dep_synth/lig_dom"/>
</dbReference>
<evidence type="ECO:0000256" key="3">
    <source>
        <dbReference type="ARBA" id="ARBA00022832"/>
    </source>
</evidence>
<dbReference type="Gene3D" id="3.40.50.12780">
    <property type="entry name" value="N-terminal domain of ligase-like"/>
    <property type="match status" value="1"/>
</dbReference>
<dbReference type="RefSeq" id="WP_214093148.1">
    <property type="nucleotide sequence ID" value="NZ_JAHCLR010000021.1"/>
</dbReference>
<evidence type="ECO:0000256" key="2">
    <source>
        <dbReference type="ARBA" id="ARBA00022598"/>
    </source>
</evidence>
<evidence type="ECO:0000313" key="8">
    <source>
        <dbReference type="Proteomes" id="UP001519535"/>
    </source>
</evidence>
<dbReference type="PANTHER" id="PTHR22754">
    <property type="entry name" value="DISCO-INTERACTING PROTEIN 2 DIP2 -RELATED"/>
    <property type="match status" value="1"/>
</dbReference>
<keyword evidence="8" id="KW-1185">Reference proteome</keyword>
<name>A0ABS5RKZ4_9MYCO</name>
<evidence type="ECO:0000313" key="7">
    <source>
        <dbReference type="EMBL" id="MBS9534279.1"/>
    </source>
</evidence>
<dbReference type="Proteomes" id="UP001519535">
    <property type="component" value="Unassembled WGS sequence"/>
</dbReference>
<feature type="domain" description="AMP-dependent synthetase/ligase" evidence="5">
    <location>
        <begin position="14"/>
        <end position="413"/>
    </location>
</feature>
<dbReference type="CDD" id="cd05931">
    <property type="entry name" value="FAAL"/>
    <property type="match status" value="1"/>
</dbReference>
<proteinExistence type="inferred from homology"/>
<dbReference type="EMBL" id="JAHCLR010000021">
    <property type="protein sequence ID" value="MBS9534279.1"/>
    <property type="molecule type" value="Genomic_DNA"/>
</dbReference>
<dbReference type="InterPro" id="IPR042099">
    <property type="entry name" value="ANL_N_sf"/>
</dbReference>
<dbReference type="Pfam" id="PF00501">
    <property type="entry name" value="AMP-binding"/>
    <property type="match status" value="1"/>
</dbReference>
<comment type="similarity">
    <text evidence="1">Belongs to the ATP-dependent AMP-binding enzyme family.</text>
</comment>
<dbReference type="InterPro" id="IPR045851">
    <property type="entry name" value="AMP-bd_C_sf"/>
</dbReference>
<evidence type="ECO:0000256" key="4">
    <source>
        <dbReference type="ARBA" id="ARBA00023098"/>
    </source>
</evidence>
<dbReference type="Gene3D" id="3.30.300.30">
    <property type="match status" value="1"/>
</dbReference>
<dbReference type="InterPro" id="IPR025110">
    <property type="entry name" value="AMP-bd_C"/>
</dbReference>
<dbReference type="NCBIfam" id="NF004509">
    <property type="entry name" value="PRK05850.1"/>
    <property type="match status" value="1"/>
</dbReference>
<keyword evidence="4" id="KW-0443">Lipid metabolism</keyword>
<organism evidence="7 8">
    <name type="scientific">Mycolicibacter acidiphilus</name>
    <dbReference type="NCBI Taxonomy" id="2835306"/>
    <lineage>
        <taxon>Bacteria</taxon>
        <taxon>Bacillati</taxon>
        <taxon>Actinomycetota</taxon>
        <taxon>Actinomycetes</taxon>
        <taxon>Mycobacteriales</taxon>
        <taxon>Mycobacteriaceae</taxon>
        <taxon>Mycolicibacter</taxon>
    </lineage>
</organism>
<feature type="domain" description="AMP-binding enzyme C-terminal" evidence="6">
    <location>
        <begin position="461"/>
        <end position="571"/>
    </location>
</feature>
<dbReference type="SUPFAM" id="SSF56801">
    <property type="entry name" value="Acetyl-CoA synthetase-like"/>
    <property type="match status" value="1"/>
</dbReference>
<sequence>MAQSSLISILHGRASLRPDDVAFTFTDYQRDVAGVRESVTWSQLARRTLNMARELRLHGAAGDRAVILAPQGLDYVVGFLGALQAGLIAVPLPLPYRGASHERVGSVLADTAPVVVLTTSAVAAEVGNHVDQSRVDTAPKIVEMDRLNLHADGGIGTPATDLPDLAYLQYSSGSTRSPTGVMITHRNVTANFDQLMRGYFTNTKLPPDTTMVSWLPLYHDMGLMLGVCAPILGGFRSELSDPVAFLERPARWMRSLAENPHAWSSAPNFAFELAARKTTDADLAGLDLGGVLGIISGAERVEPATLQRFVDRFAHFNFRDDMIRPSYGLAEATVFVATGSWSESSPAAHFDLGDPSAARVTRCAEGTGTALVRYAVPHSPAVRIVDGSTQRELPQDAVGEIWVHGDNIAEGYWRRPPAEQQCFGATLADPSPGTPAGPWLRTGDLGFISGSELFIVGRIKDLVIIRGRNYYPEDIEATIRQITHGRVAAIAVPLDGTEHLVAIVELKEPDGADQQAATWLDGVKTDVTSAISTVHGLNVADLVLVPAGSIPTTTSGKIRRAACGERYRRGQFTRLDA</sequence>
<gene>
    <name evidence="7" type="ORF">KIH27_11840</name>
</gene>